<dbReference type="InterPro" id="IPR013083">
    <property type="entry name" value="Znf_RING/FYVE/PHD"/>
</dbReference>
<dbReference type="Gene3D" id="3.30.40.10">
    <property type="entry name" value="Zinc/RING finger domain, C3HC4 (zinc finger)"/>
    <property type="match status" value="1"/>
</dbReference>
<organism evidence="8 9">
    <name type="scientific">Hipposideros armiger</name>
    <name type="common">Great Himalayan leaf-nosed bat</name>
    <dbReference type="NCBI Taxonomy" id="186990"/>
    <lineage>
        <taxon>Eukaryota</taxon>
        <taxon>Metazoa</taxon>
        <taxon>Chordata</taxon>
        <taxon>Craniata</taxon>
        <taxon>Vertebrata</taxon>
        <taxon>Euteleostomi</taxon>
        <taxon>Mammalia</taxon>
        <taxon>Eutheria</taxon>
        <taxon>Laurasiatheria</taxon>
        <taxon>Chiroptera</taxon>
        <taxon>Yinpterochiroptera</taxon>
        <taxon>Rhinolophoidea</taxon>
        <taxon>Hipposideridae</taxon>
        <taxon>Hipposideros</taxon>
    </lineage>
</organism>
<dbReference type="SMART" id="SM00449">
    <property type="entry name" value="SPRY"/>
    <property type="match status" value="1"/>
</dbReference>
<dbReference type="InterPro" id="IPR001870">
    <property type="entry name" value="B30.2/SPRY"/>
</dbReference>
<dbReference type="Gene3D" id="3.30.160.60">
    <property type="entry name" value="Classic Zinc Finger"/>
    <property type="match status" value="1"/>
</dbReference>
<dbReference type="SUPFAM" id="SSF57845">
    <property type="entry name" value="B-box zinc-binding domain"/>
    <property type="match status" value="1"/>
</dbReference>
<dbReference type="PANTHER" id="PTHR24103">
    <property type="entry name" value="E3 UBIQUITIN-PROTEIN LIGASE TRIM"/>
    <property type="match status" value="1"/>
</dbReference>
<keyword evidence="5" id="KW-0175">Coiled coil</keyword>
<feature type="domain" description="B30.2/SPRY" evidence="7">
    <location>
        <begin position="346"/>
        <end position="539"/>
    </location>
</feature>
<reference evidence="9" key="1">
    <citation type="submission" date="2025-08" db="UniProtKB">
        <authorList>
            <consortium name="RefSeq"/>
        </authorList>
    </citation>
    <scope>IDENTIFICATION</scope>
    <source>
        <tissue evidence="9">Muscle</tissue>
    </source>
</reference>
<dbReference type="PROSITE" id="PS50188">
    <property type="entry name" value="B302_SPRY"/>
    <property type="match status" value="1"/>
</dbReference>
<feature type="domain" description="RING-type" evidence="6">
    <location>
        <begin position="91"/>
        <end position="135"/>
    </location>
</feature>
<dbReference type="InterPro" id="IPR050143">
    <property type="entry name" value="TRIM/RBCC"/>
</dbReference>
<dbReference type="Pfam" id="PF00622">
    <property type="entry name" value="SPRY"/>
    <property type="match status" value="1"/>
</dbReference>
<dbReference type="Pfam" id="PF13445">
    <property type="entry name" value="zf-RING_UBOX"/>
    <property type="match status" value="1"/>
</dbReference>
<dbReference type="SUPFAM" id="SSF57850">
    <property type="entry name" value="RING/U-box"/>
    <property type="match status" value="1"/>
</dbReference>
<dbReference type="PROSITE" id="PS50089">
    <property type="entry name" value="ZF_RING_2"/>
    <property type="match status" value="1"/>
</dbReference>
<evidence type="ECO:0000256" key="4">
    <source>
        <dbReference type="PROSITE-ProRule" id="PRU00175"/>
    </source>
</evidence>
<feature type="coiled-coil region" evidence="5">
    <location>
        <begin position="288"/>
        <end position="315"/>
    </location>
</feature>
<dbReference type="InterPro" id="IPR001841">
    <property type="entry name" value="Znf_RING"/>
</dbReference>
<keyword evidence="8" id="KW-1185">Reference proteome</keyword>
<dbReference type="InterPro" id="IPR013320">
    <property type="entry name" value="ConA-like_dom_sf"/>
</dbReference>
<dbReference type="AlphaFoldDB" id="A0A8B7QM16"/>
<sequence length="545" mass="62620">MEDSMSRLFCHDGDVASATEKLNFESDVVLINGSGHKMVTAQSHIMPLLSPSTFLLSREKTSGPGRQQHHSPGEAMASATATKRMREEATCSICLSLMTEPQIISCGHSFCQWCIEDFLDNQQPNLRQHPCPQCRAPFNRTSLRPNKQLGSLIEVIKELDQEMTCKEHGEKLHLFDKDNGQLICWRCAWSPQNRWCTSALVEDVCPGYKELLQEAVTNLRDMEKECRNQKEYMTKQITEWNRKVNLQRQKIQDDFKNLHSFLQQEEKSFLWRLEKENEQTLKPLRDSEASLECKRRELESHIQHLEDRCQGSAQKLLQDVKGALSRSSAVKLENPEALSLEIQTVCDVSELYFDVRQLLRGYQVDVTLDPETAHRKLILSEDQRQVTKGRPQCDVHDSPRRFTAYPCVLGHEGFASGRHYFEVYVGKETQWGLGVCMENVQRDTRTKLKPQSGFWAISLSTKASYTALKYPPTFLHLWEQPLLVGVFLDYEAGAVSFYNMTTPSHIFTFPRASFSGTLRPYFHVYPSSHLSLPPPEMSKKRSQNH</sequence>
<evidence type="ECO:0000256" key="1">
    <source>
        <dbReference type="ARBA" id="ARBA00022723"/>
    </source>
</evidence>
<dbReference type="Gene3D" id="2.60.120.920">
    <property type="match status" value="1"/>
</dbReference>
<evidence type="ECO:0000313" key="8">
    <source>
        <dbReference type="Proteomes" id="UP000694851"/>
    </source>
</evidence>
<dbReference type="GO" id="GO:0008270">
    <property type="term" value="F:zinc ion binding"/>
    <property type="evidence" value="ECO:0007669"/>
    <property type="project" value="UniProtKB-KW"/>
</dbReference>
<keyword evidence="1" id="KW-0479">Metal-binding</keyword>
<dbReference type="FunFam" id="2.60.120.920:FF:000004">
    <property type="entry name" value="Butyrophilin subfamily 1 member A1"/>
    <property type="match status" value="1"/>
</dbReference>
<evidence type="ECO:0000256" key="3">
    <source>
        <dbReference type="ARBA" id="ARBA00022833"/>
    </source>
</evidence>
<gene>
    <name evidence="9" type="primary">LOC109376998</name>
</gene>
<protein>
    <submittedName>
        <fullName evidence="9">E3 ubiquitin-protein ligase TRIM38-like isoform X1</fullName>
    </submittedName>
</protein>
<dbReference type="InterPro" id="IPR043136">
    <property type="entry name" value="B30.2/SPRY_sf"/>
</dbReference>
<evidence type="ECO:0000313" key="9">
    <source>
        <dbReference type="RefSeq" id="XP_019488733.1"/>
    </source>
</evidence>
<dbReference type="OrthoDB" id="6270329at2759"/>
<proteinExistence type="predicted"/>
<dbReference type="RefSeq" id="XP_019488733.1">
    <property type="nucleotide sequence ID" value="XM_019633188.1"/>
</dbReference>
<dbReference type="PROSITE" id="PS00518">
    <property type="entry name" value="ZF_RING_1"/>
    <property type="match status" value="1"/>
</dbReference>
<evidence type="ECO:0000256" key="5">
    <source>
        <dbReference type="SAM" id="Coils"/>
    </source>
</evidence>
<name>A0A8B7QM16_HIPAR</name>
<evidence type="ECO:0000259" key="7">
    <source>
        <dbReference type="PROSITE" id="PS50188"/>
    </source>
</evidence>
<dbReference type="Pfam" id="PF13765">
    <property type="entry name" value="PRY"/>
    <property type="match status" value="1"/>
</dbReference>
<dbReference type="InterPro" id="IPR017907">
    <property type="entry name" value="Znf_RING_CS"/>
</dbReference>
<dbReference type="InterPro" id="IPR027370">
    <property type="entry name" value="Znf-RING_euk"/>
</dbReference>
<evidence type="ECO:0000259" key="6">
    <source>
        <dbReference type="PROSITE" id="PS50089"/>
    </source>
</evidence>
<evidence type="ECO:0000256" key="2">
    <source>
        <dbReference type="ARBA" id="ARBA00022771"/>
    </source>
</evidence>
<dbReference type="InterPro" id="IPR006574">
    <property type="entry name" value="PRY"/>
</dbReference>
<dbReference type="GeneID" id="109376998"/>
<dbReference type="SUPFAM" id="SSF49899">
    <property type="entry name" value="Concanavalin A-like lectins/glucanases"/>
    <property type="match status" value="1"/>
</dbReference>
<dbReference type="SMART" id="SM00184">
    <property type="entry name" value="RING"/>
    <property type="match status" value="1"/>
</dbReference>
<dbReference type="InterPro" id="IPR003879">
    <property type="entry name" value="Butyrophylin_SPRY"/>
</dbReference>
<dbReference type="KEGG" id="hai:109376998"/>
<accession>A0A8B7QM16</accession>
<dbReference type="SMART" id="SM00589">
    <property type="entry name" value="PRY"/>
    <property type="match status" value="1"/>
</dbReference>
<keyword evidence="2 4" id="KW-0863">Zinc-finger</keyword>
<dbReference type="PRINTS" id="PR01407">
    <property type="entry name" value="BUTYPHLNCDUF"/>
</dbReference>
<dbReference type="Proteomes" id="UP000694851">
    <property type="component" value="Unplaced"/>
</dbReference>
<dbReference type="InterPro" id="IPR003877">
    <property type="entry name" value="SPRY_dom"/>
</dbReference>
<keyword evidence="3" id="KW-0862">Zinc</keyword>